<proteinExistence type="predicted"/>
<evidence type="ECO:0000313" key="1">
    <source>
        <dbReference type="EMBL" id="GAI90894.1"/>
    </source>
</evidence>
<feature type="non-terminal residue" evidence="1">
    <location>
        <position position="1"/>
    </location>
</feature>
<comment type="caution">
    <text evidence="1">The sequence shown here is derived from an EMBL/GenBank/DDBJ whole genome shotgun (WGS) entry which is preliminary data.</text>
</comment>
<protein>
    <submittedName>
        <fullName evidence="1">Uncharacterized protein</fullName>
    </submittedName>
</protein>
<name>X1UEX6_9ZZZZ</name>
<accession>X1UEX6</accession>
<dbReference type="EMBL" id="BARW01024355">
    <property type="protein sequence ID" value="GAI90894.1"/>
    <property type="molecule type" value="Genomic_DNA"/>
</dbReference>
<gene>
    <name evidence="1" type="ORF">S12H4_40166</name>
</gene>
<sequence length="256" mass="27867">AHWLLQVENNEARLIQAGGTTENDSPASSTSVATGPYDLNDKTGFINEFADDVRRIYRWQNLRRLAGEYATAGSDVSSGGLELEFVKCRDASSTECEPVPAGDRLPVGQKARIRMRNTGRSALDVTLLMLDASFGIDALFPSAGQYGRLRPSEHHSIDLEIIGDTMGKEHFVVIAVPSQKGVQRADFAWLAQPALRLEERTRGGGGRTPLEELLATAVFAEGKTRGVKLSGSESVQVLFHLITWETVPVSTSDSRP</sequence>
<organism evidence="1">
    <name type="scientific">marine sediment metagenome</name>
    <dbReference type="NCBI Taxonomy" id="412755"/>
    <lineage>
        <taxon>unclassified sequences</taxon>
        <taxon>metagenomes</taxon>
        <taxon>ecological metagenomes</taxon>
    </lineage>
</organism>
<dbReference type="AlphaFoldDB" id="X1UEX6"/>
<reference evidence="1" key="1">
    <citation type="journal article" date="2014" name="Front. Microbiol.">
        <title>High frequency of phylogenetically diverse reductive dehalogenase-homologous genes in deep subseafloor sedimentary metagenomes.</title>
        <authorList>
            <person name="Kawai M."/>
            <person name="Futagami T."/>
            <person name="Toyoda A."/>
            <person name="Takaki Y."/>
            <person name="Nishi S."/>
            <person name="Hori S."/>
            <person name="Arai W."/>
            <person name="Tsubouchi T."/>
            <person name="Morono Y."/>
            <person name="Uchiyama I."/>
            <person name="Ito T."/>
            <person name="Fujiyama A."/>
            <person name="Inagaki F."/>
            <person name="Takami H."/>
        </authorList>
    </citation>
    <scope>NUCLEOTIDE SEQUENCE</scope>
    <source>
        <strain evidence="1">Expedition CK06-06</strain>
    </source>
</reference>